<evidence type="ECO:0000313" key="2">
    <source>
        <dbReference type="EMBL" id="RDX43088.1"/>
    </source>
</evidence>
<feature type="compositionally biased region" description="Polar residues" evidence="1">
    <location>
        <begin position="1"/>
        <end position="13"/>
    </location>
</feature>
<feature type="region of interest" description="Disordered" evidence="1">
    <location>
        <begin position="1"/>
        <end position="41"/>
    </location>
</feature>
<reference evidence="2 3" key="1">
    <citation type="journal article" date="2018" name="Biotechnol. Biofuels">
        <title>Integrative visual omics of the white-rot fungus Polyporus brumalis exposes the biotechnological potential of its oxidative enzymes for delignifying raw plant biomass.</title>
        <authorList>
            <person name="Miyauchi S."/>
            <person name="Rancon A."/>
            <person name="Drula E."/>
            <person name="Hage H."/>
            <person name="Chaduli D."/>
            <person name="Favel A."/>
            <person name="Grisel S."/>
            <person name="Henrissat B."/>
            <person name="Herpoel-Gimbert I."/>
            <person name="Ruiz-Duenas F.J."/>
            <person name="Chevret D."/>
            <person name="Hainaut M."/>
            <person name="Lin J."/>
            <person name="Wang M."/>
            <person name="Pangilinan J."/>
            <person name="Lipzen A."/>
            <person name="Lesage-Meessen L."/>
            <person name="Navarro D."/>
            <person name="Riley R."/>
            <person name="Grigoriev I.V."/>
            <person name="Zhou S."/>
            <person name="Raouche S."/>
            <person name="Rosso M.N."/>
        </authorList>
    </citation>
    <scope>NUCLEOTIDE SEQUENCE [LARGE SCALE GENOMIC DNA]</scope>
    <source>
        <strain evidence="2 3">BRFM 1820</strain>
    </source>
</reference>
<feature type="region of interest" description="Disordered" evidence="1">
    <location>
        <begin position="452"/>
        <end position="498"/>
    </location>
</feature>
<organism evidence="2 3">
    <name type="scientific">Lentinus brumalis</name>
    <dbReference type="NCBI Taxonomy" id="2498619"/>
    <lineage>
        <taxon>Eukaryota</taxon>
        <taxon>Fungi</taxon>
        <taxon>Dikarya</taxon>
        <taxon>Basidiomycota</taxon>
        <taxon>Agaricomycotina</taxon>
        <taxon>Agaricomycetes</taxon>
        <taxon>Polyporales</taxon>
        <taxon>Polyporaceae</taxon>
        <taxon>Lentinus</taxon>
    </lineage>
</organism>
<sequence>MLNNITHQVNNATGGASGVPPGPPGLGRLPQRRMAGQSGNGNFLLGLGNGNVGARFDVTQLPEGIQGGPVNETGAGEDWMVLPNVEMTSYDMHDLSAYEVPMGPGPDDLLSMQGSQLHLGDPTASTGNYMQLGGPDALAMTGGGGSTSGGAGERLIVLTESQLGELITRKVREELAENSAFIVHKVREELTENDEFKRKLREELAENAYVRNKRTREISAPRQVKAAVHQVMLRLMGCKAKTKRSSHPRVKPYFDLPDPLPDGAAKRPGPGNSTLWNPDWSIGVDEGINVDFISAAVAVVLETGGTTYHLKPQWLAEPALIKGVAVSYFRHLRRQYFYRKTPEGLARLATKVIKDTRLGRRQRKSNHRVRAIPLFRKAFGRESTVGIERVVMTPLMSSEASTDGEADPEERERMRTEQGAGRRALERRAVVYRAELVTRLYYALDALAKLQDDGNSTESHTDSDDSADSGNESDGEAPRTRRRVRTIQSDDDLPEDERQAFRAELAKRIKEEAGLKIHEERYDRFRGPKANYRTEVRKTKKKSRKPYKQCYAQHWVSSSSTHQRIYRDAPSAGADMTIFQLHIPDEFILEEDRGYLGDAE</sequence>
<evidence type="ECO:0000256" key="1">
    <source>
        <dbReference type="SAM" id="MobiDB-lite"/>
    </source>
</evidence>
<protein>
    <submittedName>
        <fullName evidence="2">Uncharacterized protein</fullName>
    </submittedName>
</protein>
<name>A0A371CS22_9APHY</name>
<dbReference type="AlphaFoldDB" id="A0A371CS22"/>
<accession>A0A371CS22</accession>
<gene>
    <name evidence="2" type="ORF">OH76DRAFT_1546293</name>
</gene>
<keyword evidence="3" id="KW-1185">Reference proteome</keyword>
<feature type="compositionally biased region" description="Acidic residues" evidence="1">
    <location>
        <begin position="464"/>
        <end position="475"/>
    </location>
</feature>
<proteinExistence type="predicted"/>
<dbReference type="Proteomes" id="UP000256964">
    <property type="component" value="Unassembled WGS sequence"/>
</dbReference>
<feature type="region of interest" description="Disordered" evidence="1">
    <location>
        <begin position="394"/>
        <end position="422"/>
    </location>
</feature>
<evidence type="ECO:0000313" key="3">
    <source>
        <dbReference type="Proteomes" id="UP000256964"/>
    </source>
</evidence>
<dbReference type="EMBL" id="KZ857470">
    <property type="protein sequence ID" value="RDX43088.1"/>
    <property type="molecule type" value="Genomic_DNA"/>
</dbReference>
<dbReference type="OrthoDB" id="2735528at2759"/>
<feature type="region of interest" description="Disordered" evidence="1">
    <location>
        <begin position="248"/>
        <end position="273"/>
    </location>
</feature>